<dbReference type="OrthoDB" id="2851198at2"/>
<dbReference type="InterPro" id="IPR012338">
    <property type="entry name" value="Beta-lactam/transpept-like"/>
</dbReference>
<accession>A0A5D4XI78</accession>
<dbReference type="Pfam" id="PF17660">
    <property type="entry name" value="BTRD1"/>
    <property type="match status" value="5"/>
</dbReference>
<dbReference type="AlphaFoldDB" id="A0A5D4XI78"/>
<dbReference type="EMBL" id="VTFT01000002">
    <property type="protein sequence ID" value="TYT23854.1"/>
    <property type="molecule type" value="Genomic_DNA"/>
</dbReference>
<dbReference type="Gene3D" id="3.40.710.10">
    <property type="entry name" value="DD-peptidase/beta-lactamase superfamily"/>
    <property type="match status" value="1"/>
</dbReference>
<name>A0A5D4XI78_9GAMM</name>
<dbReference type="InterPro" id="IPR001466">
    <property type="entry name" value="Beta-lactam-related"/>
</dbReference>
<organism evidence="3 4">
    <name type="scientific">Luteimonas viscosa</name>
    <dbReference type="NCBI Taxonomy" id="1132694"/>
    <lineage>
        <taxon>Bacteria</taxon>
        <taxon>Pseudomonadati</taxon>
        <taxon>Pseudomonadota</taxon>
        <taxon>Gammaproteobacteria</taxon>
        <taxon>Lysobacterales</taxon>
        <taxon>Lysobacteraceae</taxon>
        <taxon>Luteimonas</taxon>
    </lineage>
</organism>
<keyword evidence="4" id="KW-1185">Reference proteome</keyword>
<evidence type="ECO:0000259" key="2">
    <source>
        <dbReference type="Pfam" id="PF00144"/>
    </source>
</evidence>
<evidence type="ECO:0000313" key="3">
    <source>
        <dbReference type="EMBL" id="TYT23854.1"/>
    </source>
</evidence>
<reference evidence="3 4" key="1">
    <citation type="submission" date="2019-08" db="EMBL/GenBank/DDBJ databases">
        <title>Luteimonas viscosus sp. nov., isolated from soil of a sunflower field.</title>
        <authorList>
            <person name="Jianli Z."/>
            <person name="Ying Z."/>
        </authorList>
    </citation>
    <scope>NUCLEOTIDE SEQUENCE [LARGE SCALE GENOMIC DNA]</scope>
    <source>
        <strain evidence="3 4">XBU10</strain>
    </source>
</reference>
<dbReference type="InterPro" id="IPR050491">
    <property type="entry name" value="AmpC-like"/>
</dbReference>
<protein>
    <submittedName>
        <fullName evidence="3">Beta-lactamase family protein</fullName>
    </submittedName>
</protein>
<feature type="region of interest" description="Disordered" evidence="1">
    <location>
        <begin position="1"/>
        <end position="25"/>
    </location>
</feature>
<dbReference type="Pfam" id="PF00144">
    <property type="entry name" value="Beta-lactamase"/>
    <property type="match status" value="1"/>
</dbReference>
<feature type="domain" description="Beta-lactamase-related" evidence="2">
    <location>
        <begin position="318"/>
        <end position="576"/>
    </location>
</feature>
<proteinExistence type="predicted"/>
<dbReference type="PANTHER" id="PTHR46825">
    <property type="entry name" value="D-ALANYL-D-ALANINE-CARBOXYPEPTIDASE/ENDOPEPTIDASE AMPH"/>
    <property type="match status" value="1"/>
</dbReference>
<gene>
    <name evidence="3" type="ORF">FZO89_16700</name>
</gene>
<evidence type="ECO:0000313" key="4">
    <source>
        <dbReference type="Proteomes" id="UP000324973"/>
    </source>
</evidence>
<evidence type="ECO:0000256" key="1">
    <source>
        <dbReference type="SAM" id="MobiDB-lite"/>
    </source>
</evidence>
<sequence>MRCRVGNGPRRSRRLPTHSPGATMDTIHFPASRRVRMAAALVAATLALLAALPAHAATWAARHGMTAAQYQQAFDDFDKKGYRLTSISGYDSGGARYAALWKKASGPAWAARHGLNPEQYQAAVSHYVEQGYRLTWVNGYAVGGKPYYAAIWEKKGGPAWKARHGLTAGQYQAVVGELSKQGYGLSHVSAFGLGGSPRFAAIFEKGGPAWVARHGLSAADYQKAFNDFGKQGYRLKVVSGYRQGNADRYAAIWTKAPGPHWSARHGIPAAHYQAVFDNHRYQSWEPRYIEAFNAGNGVRFNGVWENSTFRAKDLALIERKVKSYMRANNIPGMSIAISRNKKLVFASGYGLADKERGQPVGPAHRFRIASVSKPITRVAVARLIQDTSLDSSSKVFGSNSVLGGQYPTPSGNKKIEDITVDHLVRHRSGFVNVDKDGARSDPMFAYDGTGHKGLIEWTLANYPLGYDPGTANYDPDNDPETNDMYSNFGYSLLGRVIESRSRKSYEAYVRDAILKPAGASGMVIGGDKEADRKANEVKYYGGGAYSSVKPQRFDSHGGWIATSIDLLRFMRHETALPTSYAHYGEMSGTMSVYRRRNDGFGFAASTNTSNKSTKAMNTLLQEIVDEVSLWPDVNLF</sequence>
<comment type="caution">
    <text evidence="3">The sequence shown here is derived from an EMBL/GenBank/DDBJ whole genome shotgun (WGS) entry which is preliminary data.</text>
</comment>
<dbReference type="InterPro" id="IPR049511">
    <property type="entry name" value="PGH-like_rpt"/>
</dbReference>
<dbReference type="SUPFAM" id="SSF56601">
    <property type="entry name" value="beta-lactamase/transpeptidase-like"/>
    <property type="match status" value="1"/>
</dbReference>
<dbReference type="PANTHER" id="PTHR46825:SF9">
    <property type="entry name" value="BETA-LACTAMASE-RELATED DOMAIN-CONTAINING PROTEIN"/>
    <property type="match status" value="1"/>
</dbReference>
<dbReference type="Proteomes" id="UP000324973">
    <property type="component" value="Unassembled WGS sequence"/>
</dbReference>